<feature type="compositionally biased region" description="Basic and acidic residues" evidence="7">
    <location>
        <begin position="505"/>
        <end position="521"/>
    </location>
</feature>
<comment type="cofactor">
    <cofactor evidence="6">
        <name>heme</name>
        <dbReference type="ChEBI" id="CHEBI:30413"/>
    </cofactor>
</comment>
<dbReference type="PRINTS" id="PR00385">
    <property type="entry name" value="P450"/>
</dbReference>
<dbReference type="GO" id="GO:0005506">
    <property type="term" value="F:iron ion binding"/>
    <property type="evidence" value="ECO:0007669"/>
    <property type="project" value="InterPro"/>
</dbReference>
<keyword evidence="8" id="KW-0472">Membrane</keyword>
<keyword evidence="2 6" id="KW-0479">Metal-binding</keyword>
<evidence type="ECO:0000256" key="6">
    <source>
        <dbReference type="PIRSR" id="PIRSR602401-1"/>
    </source>
</evidence>
<evidence type="ECO:0008006" key="11">
    <source>
        <dbReference type="Google" id="ProtNLM"/>
    </source>
</evidence>
<reference evidence="9" key="1">
    <citation type="submission" date="2020-08" db="EMBL/GenBank/DDBJ databases">
        <title>Plant Genome Project.</title>
        <authorList>
            <person name="Zhang R.-G."/>
        </authorList>
    </citation>
    <scope>NUCLEOTIDE SEQUENCE</scope>
    <source>
        <strain evidence="9">WSP0</strain>
        <tissue evidence="9">Leaf</tissue>
    </source>
</reference>
<feature type="transmembrane region" description="Helical" evidence="8">
    <location>
        <begin position="263"/>
        <end position="284"/>
    </location>
</feature>
<sequence length="720" mass="81095">MSPLNSRLTPNGNMIVALGSTVYVFGGIVRNKTKTTEEKESFFTKEEFKACFDFCRDVLYFKDGNQSHYHRVKAEEEDETEVVEVEGWKRAPDMLNAKNRVGPFGRRNSGIFTLDTNLRCGCTKVCCTKFQVTKRIHPPPNKSNDMGNLKGSVVSKVAYIVDHPLQDTWHHCFLLTLGLTNSLFAVKAINEGPPAVHPHRGLLKFSRMLLARTGATISLTSRMANQSADNLARMGTEQGEDPVVTAQGELGEWSIALSFVARVVTYTAILGSATFIIFLILKYLGASDGDRTREEATQARQKHKNLPPSPFPSLPVIGHLHLLKKPLSRTLATLSKTHGPILLLRFGSRPVLVVSSPSAAEECLAKNDVVFANRPKLLAGKHVGHNYTTIIWSSYGQHLRNLRRIASTEILSANRIQMLKTIRFDEVRLLLGRLYRSSPDGDYVKQQEETRKFKEMVTETFLLSGATNIGDFVPVLNWFGLNGLDKRLKVLQHKRDTFMQDLIDEHRRENESDQNEQRRSDTSAGTMEWALSLLLNNPDILEKAYSEIEKHIGAQNRLIEESDLNELPYLNKIIKETLRMCPPNHFLLPHESSQECTIGGFRIPRGTMLLVNAWAIQNDPELWHEPNKFKPERWGDMDDARFSFIPFGFGRRGCPGEGLAMRVVGLGLASVIQCFEWEREGEEMVDMTEGIGVTTPKALPLVAKCRPRRAMVNLLSQLCE</sequence>
<name>A0AAV6JQU2_9ERIC</name>
<dbReference type="PRINTS" id="PR00463">
    <property type="entry name" value="EP450I"/>
</dbReference>
<evidence type="ECO:0000256" key="2">
    <source>
        <dbReference type="ARBA" id="ARBA00022723"/>
    </source>
</evidence>
<dbReference type="GO" id="GO:0004497">
    <property type="term" value="F:monooxygenase activity"/>
    <property type="evidence" value="ECO:0007669"/>
    <property type="project" value="UniProtKB-KW"/>
</dbReference>
<dbReference type="PANTHER" id="PTHR47947">
    <property type="entry name" value="CYTOCHROME P450 82C3-RELATED"/>
    <property type="match status" value="1"/>
</dbReference>
<dbReference type="GO" id="GO:0020037">
    <property type="term" value="F:heme binding"/>
    <property type="evidence" value="ECO:0007669"/>
    <property type="project" value="InterPro"/>
</dbReference>
<dbReference type="InterPro" id="IPR050651">
    <property type="entry name" value="Plant_Cytochrome_P450_Monoox"/>
</dbReference>
<evidence type="ECO:0000256" key="1">
    <source>
        <dbReference type="ARBA" id="ARBA00022617"/>
    </source>
</evidence>
<evidence type="ECO:0000313" key="9">
    <source>
        <dbReference type="EMBL" id="KAG5542049.1"/>
    </source>
</evidence>
<evidence type="ECO:0000313" key="10">
    <source>
        <dbReference type="Proteomes" id="UP000823749"/>
    </source>
</evidence>
<dbReference type="InterPro" id="IPR001128">
    <property type="entry name" value="Cyt_P450"/>
</dbReference>
<dbReference type="GO" id="GO:0016705">
    <property type="term" value="F:oxidoreductase activity, acting on paired donors, with incorporation or reduction of molecular oxygen"/>
    <property type="evidence" value="ECO:0007669"/>
    <property type="project" value="InterPro"/>
</dbReference>
<dbReference type="Gene3D" id="1.10.630.10">
    <property type="entry name" value="Cytochrome P450"/>
    <property type="match status" value="2"/>
</dbReference>
<feature type="region of interest" description="Disordered" evidence="7">
    <location>
        <begin position="505"/>
        <end position="524"/>
    </location>
</feature>
<feature type="transmembrane region" description="Helical" evidence="8">
    <location>
        <begin position="12"/>
        <end position="29"/>
    </location>
</feature>
<keyword evidence="4 6" id="KW-0408">Iron</keyword>
<keyword evidence="8" id="KW-1133">Transmembrane helix</keyword>
<dbReference type="SUPFAM" id="SSF48264">
    <property type="entry name" value="Cytochrome P450"/>
    <property type="match status" value="1"/>
</dbReference>
<dbReference type="Pfam" id="PF00067">
    <property type="entry name" value="p450"/>
    <property type="match status" value="2"/>
</dbReference>
<keyword evidence="8" id="KW-0812">Transmembrane</keyword>
<evidence type="ECO:0000256" key="8">
    <source>
        <dbReference type="SAM" id="Phobius"/>
    </source>
</evidence>
<dbReference type="PROSITE" id="PS00086">
    <property type="entry name" value="CYTOCHROME_P450"/>
    <property type="match status" value="1"/>
</dbReference>
<organism evidence="9 10">
    <name type="scientific">Rhododendron griersonianum</name>
    <dbReference type="NCBI Taxonomy" id="479676"/>
    <lineage>
        <taxon>Eukaryota</taxon>
        <taxon>Viridiplantae</taxon>
        <taxon>Streptophyta</taxon>
        <taxon>Embryophyta</taxon>
        <taxon>Tracheophyta</taxon>
        <taxon>Spermatophyta</taxon>
        <taxon>Magnoliopsida</taxon>
        <taxon>eudicotyledons</taxon>
        <taxon>Gunneridae</taxon>
        <taxon>Pentapetalae</taxon>
        <taxon>asterids</taxon>
        <taxon>Ericales</taxon>
        <taxon>Ericaceae</taxon>
        <taxon>Ericoideae</taxon>
        <taxon>Rhodoreae</taxon>
        <taxon>Rhododendron</taxon>
    </lineage>
</organism>
<keyword evidence="3" id="KW-0560">Oxidoreductase</keyword>
<keyword evidence="1 6" id="KW-0349">Heme</keyword>
<feature type="binding site" description="axial binding residue" evidence="6">
    <location>
        <position position="654"/>
    </location>
    <ligand>
        <name>heme</name>
        <dbReference type="ChEBI" id="CHEBI:30413"/>
    </ligand>
    <ligandPart>
        <name>Fe</name>
        <dbReference type="ChEBI" id="CHEBI:18248"/>
    </ligandPart>
</feature>
<dbReference type="Proteomes" id="UP000823749">
    <property type="component" value="Chromosome 7"/>
</dbReference>
<dbReference type="InterPro" id="IPR036396">
    <property type="entry name" value="Cyt_P450_sf"/>
</dbReference>
<comment type="caution">
    <text evidence="9">The sequence shown here is derived from an EMBL/GenBank/DDBJ whole genome shotgun (WGS) entry which is preliminary data.</text>
</comment>
<accession>A0AAV6JQU2</accession>
<keyword evidence="5" id="KW-0503">Monooxygenase</keyword>
<evidence type="ECO:0000256" key="3">
    <source>
        <dbReference type="ARBA" id="ARBA00023002"/>
    </source>
</evidence>
<dbReference type="PANTHER" id="PTHR47947:SF3">
    <property type="entry name" value="CYTOCHROME P450 81D1-LIKE"/>
    <property type="match status" value="1"/>
</dbReference>
<evidence type="ECO:0000256" key="7">
    <source>
        <dbReference type="SAM" id="MobiDB-lite"/>
    </source>
</evidence>
<dbReference type="AlphaFoldDB" id="A0AAV6JQU2"/>
<dbReference type="InterPro" id="IPR002401">
    <property type="entry name" value="Cyt_P450_E_grp-I"/>
</dbReference>
<dbReference type="EMBL" id="JACTNZ010000007">
    <property type="protein sequence ID" value="KAG5542049.1"/>
    <property type="molecule type" value="Genomic_DNA"/>
</dbReference>
<gene>
    <name evidence="9" type="ORF">RHGRI_021782</name>
</gene>
<evidence type="ECO:0000256" key="5">
    <source>
        <dbReference type="ARBA" id="ARBA00023033"/>
    </source>
</evidence>
<proteinExistence type="predicted"/>
<evidence type="ECO:0000256" key="4">
    <source>
        <dbReference type="ARBA" id="ARBA00023004"/>
    </source>
</evidence>
<keyword evidence="10" id="KW-1185">Reference proteome</keyword>
<protein>
    <recommendedName>
        <fullName evidence="11">Cytochrome P450</fullName>
    </recommendedName>
</protein>
<dbReference type="InterPro" id="IPR017972">
    <property type="entry name" value="Cyt_P450_CS"/>
</dbReference>